<evidence type="ECO:0000313" key="4">
    <source>
        <dbReference type="EMBL" id="QJH95161.1"/>
    </source>
</evidence>
<dbReference type="EMBL" id="MT142290">
    <property type="protein sequence ID" value="QJA77573.1"/>
    <property type="molecule type" value="Genomic_DNA"/>
</dbReference>
<dbReference type="EMBL" id="MT141428">
    <property type="protein sequence ID" value="QJA61008.1"/>
    <property type="molecule type" value="Genomic_DNA"/>
</dbReference>
<protein>
    <submittedName>
        <fullName evidence="1">Uncharacterized protein</fullName>
    </submittedName>
</protein>
<reference evidence="1" key="1">
    <citation type="submission" date="2020-03" db="EMBL/GenBank/DDBJ databases">
        <title>The deep terrestrial virosphere.</title>
        <authorList>
            <person name="Holmfeldt K."/>
            <person name="Nilsson E."/>
            <person name="Simone D."/>
            <person name="Lopez-Fernandez M."/>
            <person name="Wu X."/>
            <person name="de Brujin I."/>
            <person name="Lundin D."/>
            <person name="Andersson A."/>
            <person name="Bertilsson S."/>
            <person name="Dopson M."/>
        </authorList>
    </citation>
    <scope>NUCLEOTIDE SEQUENCE</scope>
    <source>
        <strain evidence="3">MM415A01278</strain>
        <strain evidence="2">MM415B01009</strain>
        <strain evidence="1">TM448A00108</strain>
        <strain evidence="4">TM448B00355</strain>
    </source>
</reference>
<evidence type="ECO:0000313" key="3">
    <source>
        <dbReference type="EMBL" id="QJA77573.1"/>
    </source>
</evidence>
<dbReference type="AlphaFoldDB" id="A0A6H1ZA31"/>
<name>A0A6H1ZA31_9ZZZZ</name>
<evidence type="ECO:0000313" key="2">
    <source>
        <dbReference type="EMBL" id="QJA61008.1"/>
    </source>
</evidence>
<gene>
    <name evidence="3" type="ORF">MM415A01278_0010</name>
    <name evidence="2" type="ORF">MM415B01009_0009</name>
    <name evidence="1" type="ORF">TM448A00108_0041</name>
    <name evidence="4" type="ORF">TM448B00355_0014</name>
</gene>
<sequence length="56" mass="6677">MDKTKREEMAEQLANDIVDSMDMGALIDCATEYIYLNLESMNEKDFQEDWNDFYQD</sequence>
<evidence type="ECO:0000313" key="1">
    <source>
        <dbReference type="EMBL" id="QJA44414.1"/>
    </source>
</evidence>
<dbReference type="EMBL" id="MT143976">
    <property type="protein sequence ID" value="QJA44414.1"/>
    <property type="molecule type" value="Genomic_DNA"/>
</dbReference>
<organism evidence="1">
    <name type="scientific">viral metagenome</name>
    <dbReference type="NCBI Taxonomy" id="1070528"/>
    <lineage>
        <taxon>unclassified sequences</taxon>
        <taxon>metagenomes</taxon>
        <taxon>organismal metagenomes</taxon>
    </lineage>
</organism>
<accession>A0A6H1ZA31</accession>
<dbReference type="EMBL" id="MT144614">
    <property type="protein sequence ID" value="QJH95161.1"/>
    <property type="molecule type" value="Genomic_DNA"/>
</dbReference>
<proteinExistence type="predicted"/>